<dbReference type="OrthoDB" id="1680428at2"/>
<keyword evidence="6" id="KW-0175">Coiled coil</keyword>
<comment type="subcellular location">
    <subcellularLocation>
        <location evidence="1">Cell outer membrane</location>
    </subcellularLocation>
</comment>
<gene>
    <name evidence="7" type="ordered locus">CA2559_11378</name>
</gene>
<evidence type="ECO:0000313" key="7">
    <source>
        <dbReference type="EMBL" id="EAP86634.1"/>
    </source>
</evidence>
<evidence type="ECO:0000256" key="3">
    <source>
        <dbReference type="ARBA" id="ARBA00022692"/>
    </source>
</evidence>
<evidence type="ECO:0000256" key="2">
    <source>
        <dbReference type="ARBA" id="ARBA00022452"/>
    </source>
</evidence>
<dbReference type="EMBL" id="CP002046">
    <property type="protein sequence ID" value="EAP86634.1"/>
    <property type="molecule type" value="Genomic_DNA"/>
</dbReference>
<evidence type="ECO:0000313" key="8">
    <source>
        <dbReference type="Proteomes" id="UP000002297"/>
    </source>
</evidence>
<evidence type="ECO:0000256" key="5">
    <source>
        <dbReference type="ARBA" id="ARBA00023237"/>
    </source>
</evidence>
<dbReference type="GO" id="GO:0009279">
    <property type="term" value="C:cell outer membrane"/>
    <property type="evidence" value="ECO:0007669"/>
    <property type="project" value="UniProtKB-SubCell"/>
</dbReference>
<keyword evidence="8" id="KW-1185">Reference proteome</keyword>
<evidence type="ECO:0000256" key="6">
    <source>
        <dbReference type="SAM" id="Coils"/>
    </source>
</evidence>
<proteinExistence type="predicted"/>
<dbReference type="KEGG" id="cat:CA2559_11378"/>
<keyword evidence="5" id="KW-0998">Cell outer membrane</keyword>
<dbReference type="PANTHER" id="PTHR30026:SF20">
    <property type="entry name" value="OUTER MEMBRANE PROTEIN TOLC"/>
    <property type="match status" value="1"/>
</dbReference>
<evidence type="ECO:0000256" key="4">
    <source>
        <dbReference type="ARBA" id="ARBA00023136"/>
    </source>
</evidence>
<accession>A3U9Z8</accession>
<evidence type="ECO:0008006" key="9">
    <source>
        <dbReference type="Google" id="ProtNLM"/>
    </source>
</evidence>
<feature type="coiled-coil region" evidence="6">
    <location>
        <begin position="168"/>
        <end position="202"/>
    </location>
</feature>
<dbReference type="Proteomes" id="UP000002297">
    <property type="component" value="Chromosome"/>
</dbReference>
<dbReference type="GO" id="GO:0015562">
    <property type="term" value="F:efflux transmembrane transporter activity"/>
    <property type="evidence" value="ECO:0007669"/>
    <property type="project" value="InterPro"/>
</dbReference>
<dbReference type="RefSeq" id="WP_013188015.1">
    <property type="nucleotide sequence ID" value="NC_014230.1"/>
</dbReference>
<name>A3U9Z8_CROAH</name>
<dbReference type="GeneID" id="89454001"/>
<dbReference type="HOGENOM" id="CLU_012817_15_0_10"/>
<sequence>MNFRNSIFLFSVCLAIAGNAQQLDVYLQQAETTNPKISGVNNEYEIALEKRNEVNTLPDTEFSVGYFISETETRTGPQQFKLSARQMLPWFGTITARKNYVAAMADAEYVNVVIAKRQLKLNVSQSYYKLYASMDMQNVLREQVSLLETYEELALTYIEVGKASAVDLLRLQIRKNELLQEIEALKNTFKAEQAEFNSLLNQPVGTQIKVVNLSQMPLDSLSVSNTTVTTHPELIKFDKLYESVVSNETLNKKEGIPDFGVGIDYINVAERPSQNFSDNGKDILMPMLSVSIPIFNAKYKSVSKQNELRQEQITNERKERENQLNAVLAEALSARETALMNYRTQLKNLQHAKDAEDILTKSYETGIIDFNDILDLQELQLKFEKAIIKSITNYYLQTATLNYLTK</sequence>
<dbReference type="SUPFAM" id="SSF56954">
    <property type="entry name" value="Outer membrane efflux proteins (OEP)"/>
    <property type="match status" value="1"/>
</dbReference>
<dbReference type="GO" id="GO:1990281">
    <property type="term" value="C:efflux pump complex"/>
    <property type="evidence" value="ECO:0007669"/>
    <property type="project" value="TreeGrafter"/>
</dbReference>
<keyword evidence="4" id="KW-0472">Membrane</keyword>
<keyword evidence="2" id="KW-1134">Transmembrane beta strand</keyword>
<dbReference type="InterPro" id="IPR051906">
    <property type="entry name" value="TolC-like"/>
</dbReference>
<keyword evidence="3" id="KW-0812">Transmembrane</keyword>
<dbReference type="AlphaFoldDB" id="A3U9Z8"/>
<dbReference type="STRING" id="216432.CA2559_11378"/>
<protein>
    <recommendedName>
        <fullName evidence="9">Outer membrane efflux protein</fullName>
    </recommendedName>
</protein>
<dbReference type="Gene3D" id="1.20.1600.10">
    <property type="entry name" value="Outer membrane efflux proteins (OEP)"/>
    <property type="match status" value="1"/>
</dbReference>
<dbReference type="PANTHER" id="PTHR30026">
    <property type="entry name" value="OUTER MEMBRANE PROTEIN TOLC"/>
    <property type="match status" value="1"/>
</dbReference>
<dbReference type="GO" id="GO:0015288">
    <property type="term" value="F:porin activity"/>
    <property type="evidence" value="ECO:0007669"/>
    <property type="project" value="TreeGrafter"/>
</dbReference>
<evidence type="ECO:0000256" key="1">
    <source>
        <dbReference type="ARBA" id="ARBA00004442"/>
    </source>
</evidence>
<organism evidence="7 8">
    <name type="scientific">Croceibacter atlanticus (strain ATCC BAA-628 / JCM 21780 / CIP 108009 / IAM 15332 / KCTC 12090 / HTCC2559)</name>
    <dbReference type="NCBI Taxonomy" id="216432"/>
    <lineage>
        <taxon>Bacteria</taxon>
        <taxon>Pseudomonadati</taxon>
        <taxon>Bacteroidota</taxon>
        <taxon>Flavobacteriia</taxon>
        <taxon>Flavobacteriales</taxon>
        <taxon>Flavobacteriaceae</taxon>
        <taxon>Croceibacter</taxon>
    </lineage>
</organism>
<reference evidence="7 8" key="1">
    <citation type="journal article" date="2010" name="J. Bacteriol.">
        <title>The complete genome sequence of Croceibacter atlanticus HTCC2559T.</title>
        <authorList>
            <person name="Oh H.M."/>
            <person name="Kang I."/>
            <person name="Ferriera S."/>
            <person name="Giovannoni S.J."/>
            <person name="Cho J.C."/>
        </authorList>
    </citation>
    <scope>NUCLEOTIDE SEQUENCE [LARGE SCALE GENOMIC DNA]</scope>
    <source>
        <strain evidence="8">ATCC BAA-628 / HTCC2559 / KCTC 12090</strain>
    </source>
</reference>
<dbReference type="eggNOG" id="COG1538">
    <property type="taxonomic scope" value="Bacteria"/>
</dbReference>